<organism evidence="1 2">
    <name type="scientific">Candidatus Yanofskybacteria bacterium RIFCSPLOWO2_01_FULL_43_22</name>
    <dbReference type="NCBI Taxonomy" id="1802695"/>
    <lineage>
        <taxon>Bacteria</taxon>
        <taxon>Candidatus Yanofskyibacteriota</taxon>
    </lineage>
</organism>
<proteinExistence type="predicted"/>
<gene>
    <name evidence="1" type="ORF">A3A13_04280</name>
</gene>
<dbReference type="EMBL" id="MGKJ01000020">
    <property type="protein sequence ID" value="OGN23309.1"/>
    <property type="molecule type" value="Genomic_DNA"/>
</dbReference>
<accession>A0A1F8GFR3</accession>
<evidence type="ECO:0000313" key="1">
    <source>
        <dbReference type="EMBL" id="OGN23309.1"/>
    </source>
</evidence>
<sequence>MTFARFYDILILIVQRRANKVSNIIRVNWGDMDAITRALVEGLSSGKIQLTGFEEDCNHEKQITLNFLDNSISDSDDDVADLERT</sequence>
<dbReference type="Proteomes" id="UP000178911">
    <property type="component" value="Unassembled WGS sequence"/>
</dbReference>
<protein>
    <submittedName>
        <fullName evidence="1">Uncharacterized protein</fullName>
    </submittedName>
</protein>
<name>A0A1F8GFR3_9BACT</name>
<comment type="caution">
    <text evidence="1">The sequence shown here is derived from an EMBL/GenBank/DDBJ whole genome shotgun (WGS) entry which is preliminary data.</text>
</comment>
<reference evidence="1 2" key="1">
    <citation type="journal article" date="2016" name="Nat. Commun.">
        <title>Thousands of microbial genomes shed light on interconnected biogeochemical processes in an aquifer system.</title>
        <authorList>
            <person name="Anantharaman K."/>
            <person name="Brown C.T."/>
            <person name="Hug L.A."/>
            <person name="Sharon I."/>
            <person name="Castelle C.J."/>
            <person name="Probst A.J."/>
            <person name="Thomas B.C."/>
            <person name="Singh A."/>
            <person name="Wilkins M.J."/>
            <person name="Karaoz U."/>
            <person name="Brodie E.L."/>
            <person name="Williams K.H."/>
            <person name="Hubbard S.S."/>
            <person name="Banfield J.F."/>
        </authorList>
    </citation>
    <scope>NUCLEOTIDE SEQUENCE [LARGE SCALE GENOMIC DNA]</scope>
</reference>
<evidence type="ECO:0000313" key="2">
    <source>
        <dbReference type="Proteomes" id="UP000178911"/>
    </source>
</evidence>
<dbReference type="AlphaFoldDB" id="A0A1F8GFR3"/>